<keyword evidence="2" id="KW-0812">Transmembrane</keyword>
<accession>A0A3S9MZW4</accession>
<dbReference type="GO" id="GO:0005829">
    <property type="term" value="C:cytosol"/>
    <property type="evidence" value="ECO:0007669"/>
    <property type="project" value="TreeGrafter"/>
</dbReference>
<gene>
    <name evidence="4" type="ORF">EJ995_11450</name>
</gene>
<dbReference type="SUPFAM" id="SSF47413">
    <property type="entry name" value="lambda repressor-like DNA-binding domains"/>
    <property type="match status" value="1"/>
</dbReference>
<feature type="transmembrane region" description="Helical" evidence="2">
    <location>
        <begin position="227"/>
        <end position="260"/>
    </location>
</feature>
<feature type="domain" description="HTH cro/C1-type" evidence="3">
    <location>
        <begin position="14"/>
        <end position="68"/>
    </location>
</feature>
<keyword evidence="2" id="KW-0472">Membrane</keyword>
<evidence type="ECO:0000256" key="2">
    <source>
        <dbReference type="SAM" id="Phobius"/>
    </source>
</evidence>
<organism evidence="4 5">
    <name type="scientific">Nonlabens ponticola</name>
    <dbReference type="NCBI Taxonomy" id="2496866"/>
    <lineage>
        <taxon>Bacteria</taxon>
        <taxon>Pseudomonadati</taxon>
        <taxon>Bacteroidota</taxon>
        <taxon>Flavobacteriia</taxon>
        <taxon>Flavobacteriales</taxon>
        <taxon>Flavobacteriaceae</taxon>
        <taxon>Nonlabens</taxon>
    </lineage>
</organism>
<evidence type="ECO:0000256" key="1">
    <source>
        <dbReference type="ARBA" id="ARBA00023125"/>
    </source>
</evidence>
<dbReference type="PANTHER" id="PTHR46797:SF1">
    <property type="entry name" value="METHYLPHOSPHONATE SYNTHASE"/>
    <property type="match status" value="1"/>
</dbReference>
<feature type="transmembrane region" description="Helical" evidence="2">
    <location>
        <begin position="195"/>
        <end position="215"/>
    </location>
</feature>
<keyword evidence="2" id="KW-1133">Transmembrane helix</keyword>
<keyword evidence="5" id="KW-1185">Reference proteome</keyword>
<dbReference type="PROSITE" id="PS50943">
    <property type="entry name" value="HTH_CROC1"/>
    <property type="match status" value="1"/>
</dbReference>
<dbReference type="Pfam" id="PF01381">
    <property type="entry name" value="HTH_3"/>
    <property type="match status" value="1"/>
</dbReference>
<dbReference type="GO" id="GO:0003700">
    <property type="term" value="F:DNA-binding transcription factor activity"/>
    <property type="evidence" value="ECO:0007669"/>
    <property type="project" value="TreeGrafter"/>
</dbReference>
<dbReference type="InterPro" id="IPR050807">
    <property type="entry name" value="TransReg_Diox_bact_type"/>
</dbReference>
<feature type="transmembrane region" description="Helical" evidence="2">
    <location>
        <begin position="93"/>
        <end position="111"/>
    </location>
</feature>
<evidence type="ECO:0000313" key="4">
    <source>
        <dbReference type="EMBL" id="AZQ44816.1"/>
    </source>
</evidence>
<dbReference type="Proteomes" id="UP000279600">
    <property type="component" value="Chromosome"/>
</dbReference>
<evidence type="ECO:0000313" key="5">
    <source>
        <dbReference type="Proteomes" id="UP000279600"/>
    </source>
</evidence>
<dbReference type="PANTHER" id="PTHR46797">
    <property type="entry name" value="HTH-TYPE TRANSCRIPTIONAL REGULATOR"/>
    <property type="match status" value="1"/>
</dbReference>
<feature type="transmembrane region" description="Helical" evidence="2">
    <location>
        <begin position="157"/>
        <end position="175"/>
    </location>
</feature>
<dbReference type="CDD" id="cd00093">
    <property type="entry name" value="HTH_XRE"/>
    <property type="match status" value="1"/>
</dbReference>
<reference evidence="4 5" key="1">
    <citation type="submission" date="2018-12" db="EMBL/GenBank/DDBJ databases">
        <title>Complete genome of Nonlabens sp. MJ115.</title>
        <authorList>
            <person name="Choi H.S."/>
            <person name="Jung J."/>
        </authorList>
    </citation>
    <scope>NUCLEOTIDE SEQUENCE [LARGE SCALE GENOMIC DNA]</scope>
    <source>
        <strain evidence="4 5">MJ115</strain>
    </source>
</reference>
<dbReference type="GO" id="GO:0003677">
    <property type="term" value="F:DNA binding"/>
    <property type="evidence" value="ECO:0007669"/>
    <property type="project" value="UniProtKB-KW"/>
</dbReference>
<dbReference type="OrthoDB" id="1357763at2"/>
<dbReference type="SMART" id="SM00530">
    <property type="entry name" value="HTH_XRE"/>
    <property type="match status" value="1"/>
</dbReference>
<proteinExistence type="predicted"/>
<dbReference type="AlphaFoldDB" id="A0A3S9MZW4"/>
<protein>
    <submittedName>
        <fullName evidence="4">XRE family transcriptional regulator</fullName>
    </submittedName>
</protein>
<sequence length="277" mass="31490">MKEIMKQPQLGDYIARLRKEQGLTQEELVERCNINVRTIQRIEAGDVTPRSYTIKNILEALGSSFEDISKKIKREVQPIVTDNIQFKRASNGLLIGILGILYILISIPIAYYEISASLLNMKLLTTGEYMIGLIMYLGLITSFYLTFLLSIKERSPVMIACVIIFLFLEILGLIARFSWYKDTLYSFSKMQTGLAFMFQIIYGLSLVILAIPFLIKRKQFHGVFKNLGIILIVGGISHATFLLFPIGIIATLLFEILLIVMSFQLYQSGKTDTNDFN</sequence>
<evidence type="ECO:0000259" key="3">
    <source>
        <dbReference type="PROSITE" id="PS50943"/>
    </source>
</evidence>
<dbReference type="RefSeq" id="WP_126448531.1">
    <property type="nucleotide sequence ID" value="NZ_CP034549.1"/>
</dbReference>
<dbReference type="KEGG" id="noj:EJ995_11450"/>
<keyword evidence="1" id="KW-0238">DNA-binding</keyword>
<dbReference type="InterPro" id="IPR001387">
    <property type="entry name" value="Cro/C1-type_HTH"/>
</dbReference>
<feature type="transmembrane region" description="Helical" evidence="2">
    <location>
        <begin position="131"/>
        <end position="150"/>
    </location>
</feature>
<dbReference type="InterPro" id="IPR010982">
    <property type="entry name" value="Lambda_DNA-bd_dom_sf"/>
</dbReference>
<name>A0A3S9MZW4_9FLAO</name>
<dbReference type="EMBL" id="CP034549">
    <property type="protein sequence ID" value="AZQ44816.1"/>
    <property type="molecule type" value="Genomic_DNA"/>
</dbReference>
<dbReference type="Gene3D" id="1.10.260.40">
    <property type="entry name" value="lambda repressor-like DNA-binding domains"/>
    <property type="match status" value="1"/>
</dbReference>